<feature type="coiled-coil region" evidence="7">
    <location>
        <begin position="758"/>
        <end position="799"/>
    </location>
</feature>
<feature type="region of interest" description="Disordered" evidence="8">
    <location>
        <begin position="1253"/>
        <end position="1284"/>
    </location>
</feature>
<feature type="domain" description="Centrosomin N-terminal motif 1" evidence="9">
    <location>
        <begin position="43"/>
        <end position="115"/>
    </location>
</feature>
<feature type="coiled-coil region" evidence="7">
    <location>
        <begin position="936"/>
        <end position="1039"/>
    </location>
</feature>
<feature type="coiled-coil region" evidence="7">
    <location>
        <begin position="1867"/>
        <end position="2044"/>
    </location>
</feature>
<dbReference type="InterPro" id="IPR052593">
    <property type="entry name" value="MT-associated_AKAP9-binding"/>
</dbReference>
<comment type="subcellular location">
    <subcellularLocation>
        <location evidence="1">Cytoplasm</location>
        <location evidence="1">Cytoskeleton</location>
    </subcellularLocation>
    <subcellularLocation>
        <location evidence="2">Golgi apparatus</location>
    </subcellularLocation>
</comment>
<feature type="coiled-coil region" evidence="7">
    <location>
        <begin position="1660"/>
        <end position="1687"/>
    </location>
</feature>
<dbReference type="Pfam" id="PF23246">
    <property type="entry name" value="CC_CDK5RAP2"/>
    <property type="match status" value="1"/>
</dbReference>
<sequence length="2264" mass="260250">MICTNLDLLTDVTFGSHLEYPDGSVPMVAKTSSGRMSPVRARTMKEYDQQLAELKKENFSLKLRIYFLEERMQQKFGDGEDVFKTNIELKVEVESLKKDLADKHELLKKASNAMENLSSNHQIEMEKMRGQVNRDLQNEKLNLEKQLQESQEELEKSLLALQHELDDLKKDNSNKDNEIQQLRDEKCQAEECVQKMEKDVNRKDRDLEDVVDDQKEHLIGLQSKVTELGEVLKDKDDMIAKLEDLLRNKENDMKELEQKLVQMSADIDDLKEEKEKSNKIILAMAKTVKEKAREVLDANNREKTKDEELKAELDEKHDEVTFLEAKLTSTQTQLKEREFELEVSIGLILLVIMGVWLESLWEAELWQEELVLDGLEEDCFLYSQNLMKNLGKKEGELEGFKELLSKAESALTESEAAVEKLYEDGQKLLEDKDKMLQQFTQALKDKERQLQQAMEIFQPGLKDDEAKNQMIIKLEERLKEKQRDLDKLDEDKYQQLEEKDDEIRKLKHLLREKERDLERANHMLLKAEESVDAFEKENRDKDKNMRQLSNSLHAAQKSLDDLVSGRSDYNEELSKLKHKLCDKEKLLEFYKQLEDLKIEVAVKSEALRSAKITEDDLRQQLNEWKQKWDSQPHGQKEVHKLEREVIYLKEQLSRQNTPPPSSTQSKADIEKEPNLSDEQIKRTLQEQLQELRKLSSTLQAERQIIYKLKENQIMQDASFSGQSKDLGVELSAVQSLRRELEDGVIRNNQMRAMLEQQVRDAQKTATEYQSGIDNLKKEVNSLKQELASKNHLLDSLRSENLELQCKLCRADGEIKTSPTRNHRNLQTSPLGSPVRGRSENFKDVNTSPISGQNGWPNLNKSPSPVGMDVPLNRQSLSEMSAPMLRKFIRQLQQQLNAAEKEKSDLRTRLSSMDSFRDIPGKNEDDINSIPLLHNEIEKLQKELLVRDRDIKELKSKLGLDLNDNGENSNLSSIVDLQNQVLKLKVKLKNVEELNVLLKRQLNLNTKCENGPGGFDPNLIVQMAEEIQRLKTELNAASNQTDVTKTVVNGGEVGVQTSPQNSGMASVTTHTKPHSVAPGKSHIPRPKHRPTQHLSHTDIRHVENVEFLKSLLTEAKSKIENLEDKLKATEGTVRLQTQKMKYYRGLLEEHGLMARSPVCSRSNSETNLASLGLRAPIRRALSHDNLASVPPPKSALPSGLGTDVLMSVNYRDFGKTNDISELKEQLKQVKDLVQGYQKLVSTLKFKVNKSGSVEDGINGSTMFPDKSLKSPGSSTEKRLSQSSPTHLSIADLQKKVTYLHQQLQETKETNNELQHRLSQQQLSLTTVTELKKQLEESHVTIATLEDRLRAIQGSSTHQVIDSQKQEIGNLRKKLSDSQNACYQLESEDGSDTSIRFSLSITKDRETMLTEELKQKNLEVKKLTEQLKKKNTQVIQLNHELFQYQDKLRQQGGGKLEISDIEGNKQIGIPVRSNSGSSFGSVDGNSTLTQQGHTSPLISNSTMLKLDDTRISRMSDDDKSLERMRHRTGSDDVDNVLPHHLSRSRVEIVEDSVVSSQKSHRISSMSLNGLENQPANVTIDSDSKYVSVFDTDERLYDRHRLADRDLYSDHSFVSADRRSTGTNSRHHLEMIPPGLNFGNVSSSHRESICNLSTLNETQNPDVDLLKSRLLAVEDLNKTLKEELNLYENLFTSVGVQSSPQKSLLRQSSEDIDQNLLQEHLAELRALRLKLEKSLKDSDRLREELEKDMGNRHDPSTSTSNVYIYSQQLSTIQELQQTIQKLRQQLLEKESSCHDNQQTIEKLRTVLIERETIIREHQQTILKMTQEVHDKEEIIREKLKMIDEKERSLIQKTTELKEKDHQSKQNAQSFVIQQRKIEQQEKAMKEMQNEIERTEQAIQDQNQKLKEQCSLIQELEKKIKNQASAMVIHMDQIKKYEKTIKHQAEKIQQFEKSKNEHELKVKQQEKTIKMQDEQVVKQEQTIHRQAKILKEQEGILDKKEDITERLLQKNNKLEENIKKATKEIQRLQEEREHLQEQHNENQDINKTLKLELSVYEKLQSDDQASTHSDEPSSSDHFGLATWPLSTSSCHNDQDFNKQHLYSSHSSPGGTFHRSLLNLDNNTSLSHLHHPPQSDGNLSYHVYDPPGVVADYVATLKVDSDLRNLFAVGKIDDFEKLKRENSESLSVLKGIQARIQERLKVFRTVSPLEIIKIESLRNEVCTLKTKYGLASKMIHDAEERLQSTNLQKQNMEDIIYRQCVKINNGPEA</sequence>
<dbReference type="EMBL" id="JARBDR010000919">
    <property type="protein sequence ID" value="KAJ8300735.1"/>
    <property type="molecule type" value="Genomic_DNA"/>
</dbReference>
<feature type="coiled-coil region" evidence="7">
    <location>
        <begin position="93"/>
        <end position="326"/>
    </location>
</feature>
<feature type="region of interest" description="Disordered" evidence="8">
    <location>
        <begin position="2056"/>
        <end position="2076"/>
    </location>
</feature>
<feature type="compositionally biased region" description="Polar residues" evidence="8">
    <location>
        <begin position="1054"/>
        <end position="1069"/>
    </location>
</feature>
<evidence type="ECO:0000256" key="2">
    <source>
        <dbReference type="ARBA" id="ARBA00004555"/>
    </source>
</evidence>
<feature type="compositionally biased region" description="Basic residues" evidence="8">
    <location>
        <begin position="1081"/>
        <end position="1090"/>
    </location>
</feature>
<keyword evidence="7" id="KW-0175">Coiled coil</keyword>
<feature type="region of interest" description="Disordered" evidence="8">
    <location>
        <begin position="1514"/>
        <end position="1534"/>
    </location>
</feature>
<feature type="coiled-coil region" evidence="7">
    <location>
        <begin position="1714"/>
        <end position="1789"/>
    </location>
</feature>
<feature type="coiled-coil region" evidence="7">
    <location>
        <begin position="881"/>
        <end position="908"/>
    </location>
</feature>
<gene>
    <name evidence="11" type="ORF">KUTeg_022254</name>
</gene>
<evidence type="ECO:0008006" key="13">
    <source>
        <dbReference type="Google" id="ProtNLM"/>
    </source>
</evidence>
<dbReference type="InterPro" id="IPR012943">
    <property type="entry name" value="Cnn_1N"/>
</dbReference>
<evidence type="ECO:0000256" key="4">
    <source>
        <dbReference type="ARBA" id="ARBA00022553"/>
    </source>
</evidence>
<feature type="coiled-coil region" evidence="7">
    <location>
        <begin position="1104"/>
        <end position="1138"/>
    </location>
</feature>
<keyword evidence="6" id="KW-0206">Cytoskeleton</keyword>
<feature type="compositionally biased region" description="Polar residues" evidence="8">
    <location>
        <begin position="816"/>
        <end position="830"/>
    </location>
</feature>
<feature type="domain" description="CDK5 regulatory subunit-associated protein 2/Myomegalin coiled coil" evidence="10">
    <location>
        <begin position="632"/>
        <end position="758"/>
    </location>
</feature>
<accession>A0ABQ9EB94</accession>
<evidence type="ECO:0000256" key="3">
    <source>
        <dbReference type="ARBA" id="ARBA00022490"/>
    </source>
</evidence>
<evidence type="ECO:0000313" key="11">
    <source>
        <dbReference type="EMBL" id="KAJ8300735.1"/>
    </source>
</evidence>
<organism evidence="11 12">
    <name type="scientific">Tegillarca granosa</name>
    <name type="common">Malaysian cockle</name>
    <name type="synonym">Anadara granosa</name>
    <dbReference type="NCBI Taxonomy" id="220873"/>
    <lineage>
        <taxon>Eukaryota</taxon>
        <taxon>Metazoa</taxon>
        <taxon>Spiralia</taxon>
        <taxon>Lophotrochozoa</taxon>
        <taxon>Mollusca</taxon>
        <taxon>Bivalvia</taxon>
        <taxon>Autobranchia</taxon>
        <taxon>Pteriomorphia</taxon>
        <taxon>Arcoida</taxon>
        <taxon>Arcoidea</taxon>
        <taxon>Arcidae</taxon>
        <taxon>Tegillarca</taxon>
    </lineage>
</organism>
<evidence type="ECO:0000256" key="7">
    <source>
        <dbReference type="SAM" id="Coils"/>
    </source>
</evidence>
<evidence type="ECO:0000259" key="9">
    <source>
        <dbReference type="Pfam" id="PF07989"/>
    </source>
</evidence>
<dbReference type="InterPro" id="IPR056273">
    <property type="entry name" value="CDK5RAP2_MYOME_CC"/>
</dbReference>
<dbReference type="PANTHER" id="PTHR46501:SF10">
    <property type="entry name" value="CENTROSOMIN"/>
    <property type="match status" value="1"/>
</dbReference>
<keyword evidence="4" id="KW-0597">Phosphoprotein</keyword>
<evidence type="ECO:0000256" key="5">
    <source>
        <dbReference type="ARBA" id="ARBA00023034"/>
    </source>
</evidence>
<feature type="compositionally biased region" description="Polar residues" evidence="8">
    <location>
        <begin position="1269"/>
        <end position="1284"/>
    </location>
</feature>
<dbReference type="Proteomes" id="UP001217089">
    <property type="component" value="Unassembled WGS sequence"/>
</dbReference>
<evidence type="ECO:0000256" key="1">
    <source>
        <dbReference type="ARBA" id="ARBA00004245"/>
    </source>
</evidence>
<feature type="coiled-coil region" evidence="7">
    <location>
        <begin position="397"/>
        <end position="551"/>
    </location>
</feature>
<dbReference type="PANTHER" id="PTHR46501">
    <property type="entry name" value="MYOMEGALIN"/>
    <property type="match status" value="1"/>
</dbReference>
<feature type="coiled-coil region" evidence="7">
    <location>
        <begin position="1404"/>
        <end position="1438"/>
    </location>
</feature>
<proteinExistence type="predicted"/>
<feature type="region of interest" description="Disordered" evidence="8">
    <location>
        <begin position="815"/>
        <end position="859"/>
    </location>
</feature>
<feature type="compositionally biased region" description="Basic and acidic residues" evidence="8">
    <location>
        <begin position="667"/>
        <end position="677"/>
    </location>
</feature>
<protein>
    <recommendedName>
        <fullName evidence="13">Centrosomin N-terminal motif 1 domain-containing protein</fullName>
    </recommendedName>
</protein>
<evidence type="ECO:0000313" key="12">
    <source>
        <dbReference type="Proteomes" id="UP001217089"/>
    </source>
</evidence>
<feature type="region of interest" description="Disordered" evidence="8">
    <location>
        <begin position="1053"/>
        <end position="1093"/>
    </location>
</feature>
<dbReference type="Pfam" id="PF07989">
    <property type="entry name" value="Cnn_1N"/>
    <property type="match status" value="1"/>
</dbReference>
<feature type="coiled-coil region" evidence="7">
    <location>
        <begin position="1288"/>
        <end position="1379"/>
    </location>
</feature>
<keyword evidence="5" id="KW-0333">Golgi apparatus</keyword>
<keyword evidence="3" id="KW-0963">Cytoplasm</keyword>
<keyword evidence="12" id="KW-1185">Reference proteome</keyword>
<feature type="region of interest" description="Disordered" evidence="8">
    <location>
        <begin position="650"/>
        <end position="677"/>
    </location>
</feature>
<feature type="compositionally biased region" description="Polar residues" evidence="8">
    <location>
        <begin position="843"/>
        <end position="859"/>
    </location>
</feature>
<name>A0ABQ9EB94_TEGGR</name>
<comment type="caution">
    <text evidence="11">The sequence shown here is derived from an EMBL/GenBank/DDBJ whole genome shotgun (WGS) entry which is preliminary data.</text>
</comment>
<evidence type="ECO:0000259" key="10">
    <source>
        <dbReference type="Pfam" id="PF23246"/>
    </source>
</evidence>
<reference evidence="11 12" key="1">
    <citation type="submission" date="2022-12" db="EMBL/GenBank/DDBJ databases">
        <title>Chromosome-level genome of Tegillarca granosa.</title>
        <authorList>
            <person name="Kim J."/>
        </authorList>
    </citation>
    <scope>NUCLEOTIDE SEQUENCE [LARGE SCALE GENOMIC DNA]</scope>
    <source>
        <strain evidence="11">Teg-2019</strain>
        <tissue evidence="11">Adductor muscle</tissue>
    </source>
</reference>
<evidence type="ECO:0000256" key="6">
    <source>
        <dbReference type="ARBA" id="ARBA00023212"/>
    </source>
</evidence>
<evidence type="ECO:0000256" key="8">
    <source>
        <dbReference type="SAM" id="MobiDB-lite"/>
    </source>
</evidence>